<dbReference type="EMBL" id="WOFV02000045">
    <property type="protein sequence ID" value="NAS18834.1"/>
    <property type="molecule type" value="Genomic_DNA"/>
</dbReference>
<comment type="caution">
    <text evidence="2">The sequence shown here is derived from an EMBL/GenBank/DDBJ whole genome shotgun (WGS) entry which is preliminary data.</text>
</comment>
<feature type="transmembrane region" description="Helical" evidence="1">
    <location>
        <begin position="71"/>
        <end position="95"/>
    </location>
</feature>
<accession>A0A512TP69</accession>
<keyword evidence="1" id="KW-0812">Transmembrane</keyword>
<sequence>MKYCPNCGTKFLYKERLKAWNRQCNEIHCSSCSAEYKKNNRIATGLSVFISCFISSIILNEINLEIEVYVIKLALVAVIAFISCFIILYLLNLFIKYERVK</sequence>
<dbReference type="RefSeq" id="WP_146868727.1">
    <property type="nucleotide sequence ID" value="NZ_BKBC01000038.1"/>
</dbReference>
<dbReference type="EMBL" id="BKBC01000038">
    <property type="protein sequence ID" value="GEQ22027.1"/>
    <property type="molecule type" value="Genomic_DNA"/>
</dbReference>
<evidence type="ECO:0000313" key="5">
    <source>
        <dbReference type="Proteomes" id="UP000474042"/>
    </source>
</evidence>
<gene>
    <name evidence="2" type="ORF">CBU02nite_25330</name>
    <name evidence="3" type="ORF">GND98_013395</name>
</gene>
<keyword evidence="1" id="KW-0472">Membrane</keyword>
<evidence type="ECO:0000313" key="2">
    <source>
        <dbReference type="EMBL" id="GEQ22027.1"/>
    </source>
</evidence>
<dbReference type="Proteomes" id="UP000321089">
    <property type="component" value="Unassembled WGS sequence"/>
</dbReference>
<evidence type="ECO:0000313" key="4">
    <source>
        <dbReference type="Proteomes" id="UP000321089"/>
    </source>
</evidence>
<organism evidence="2 4">
    <name type="scientific">Clostridium butyricum</name>
    <dbReference type="NCBI Taxonomy" id="1492"/>
    <lineage>
        <taxon>Bacteria</taxon>
        <taxon>Bacillati</taxon>
        <taxon>Bacillota</taxon>
        <taxon>Clostridia</taxon>
        <taxon>Eubacteriales</taxon>
        <taxon>Clostridiaceae</taxon>
        <taxon>Clostridium</taxon>
    </lineage>
</organism>
<evidence type="ECO:0008006" key="6">
    <source>
        <dbReference type="Google" id="ProtNLM"/>
    </source>
</evidence>
<reference evidence="2 4" key="1">
    <citation type="submission" date="2019-07" db="EMBL/GenBank/DDBJ databases">
        <title>Whole genome shotgun sequence of Clostridium butyricum NBRC 3858.</title>
        <authorList>
            <person name="Hosoyama A."/>
            <person name="Uohara A."/>
            <person name="Ohji S."/>
            <person name="Ichikawa N."/>
        </authorList>
    </citation>
    <scope>NUCLEOTIDE SEQUENCE [LARGE SCALE GENOMIC DNA]</scope>
    <source>
        <strain evidence="2 4">NBRC 3858</strain>
    </source>
</reference>
<proteinExistence type="predicted"/>
<dbReference type="NCBIfam" id="TIGR04104">
    <property type="entry name" value="cxxc_20_cxxc"/>
    <property type="match status" value="1"/>
</dbReference>
<reference evidence="3 5" key="2">
    <citation type="submission" date="2020-01" db="EMBL/GenBank/DDBJ databases">
        <title>Genome sequence of a 1,3-propanediol producer, Clostridium butyricum S3.</title>
        <authorList>
            <person name="Zhou J."/>
        </authorList>
    </citation>
    <scope>NUCLEOTIDE SEQUENCE [LARGE SCALE GENOMIC DNA]</scope>
    <source>
        <strain evidence="3 5">S3</strain>
    </source>
</reference>
<dbReference type="Proteomes" id="UP000474042">
    <property type="component" value="Unassembled WGS sequence"/>
</dbReference>
<dbReference type="AlphaFoldDB" id="A0A512TP69"/>
<name>A0A512TP69_CLOBU</name>
<feature type="transmembrane region" description="Helical" evidence="1">
    <location>
        <begin position="42"/>
        <end position="59"/>
    </location>
</feature>
<protein>
    <recommendedName>
        <fullName evidence="6">Cxxc_20_cxxc protein</fullName>
    </recommendedName>
</protein>
<evidence type="ECO:0000256" key="1">
    <source>
        <dbReference type="SAM" id="Phobius"/>
    </source>
</evidence>
<dbReference type="InterPro" id="IPR026369">
    <property type="entry name" value="CxxC_20_CxxC"/>
</dbReference>
<evidence type="ECO:0000313" key="3">
    <source>
        <dbReference type="EMBL" id="NAS18834.1"/>
    </source>
</evidence>
<keyword evidence="1" id="KW-1133">Transmembrane helix</keyword>